<evidence type="ECO:0000259" key="2">
    <source>
        <dbReference type="Pfam" id="PF14214"/>
    </source>
</evidence>
<accession>A0AAQ3SYA0</accession>
<dbReference type="PANTHER" id="PTHR45786:SF68">
    <property type="entry name" value="OS02G0701800 PROTEIN"/>
    <property type="match status" value="1"/>
</dbReference>
<keyword evidence="4" id="KW-1185">Reference proteome</keyword>
<protein>
    <recommendedName>
        <fullName evidence="2">Helitron helicase-like domain-containing protein</fullName>
    </recommendedName>
</protein>
<dbReference type="EMBL" id="CP144747">
    <property type="protein sequence ID" value="WVZ63158.1"/>
    <property type="molecule type" value="Genomic_DNA"/>
</dbReference>
<sequence length="737" mass="84888">MAAPSEDGLAEASKADVDEAVLKVVVGAAARRRQQAVGAGAVAREELRQAVVNTLERKLFYIPSIKIYHGVAGLSDYGRAGGGKHILRRPRRIGGSSAADKSQIKKRNDPYNNMQSGDQNEPNLQSPTIHAKERKRQRDRERYASMSVEKRKEINKKRREARQRNKGRPIILGSSTEDMDTDTQQLHINQTSEVVNIEASGYMPTGSDDLMRSQTNDTSPNANVTEHKRQRDIERCPIMSIEEICEINKKRREVSTEENMDPCDNSDWLHRNEAYSSKNIKTSGHPLTPGGTHETAMMMRVSSSKKILTRMRDTYLQGKETNEDMEIDGTQDDFESIPEVPGQYDKVYKVVVVWVEGSERRGQFSKSVMLHGKDRSSHGIRSYHGCYDTLSYPLFFPRGELGWHTNILKATVTMAQVEAYHATHRKRDQNDDDDEPIRDYYCYKFQTHPGIFNPILHGNRLFQQFAVDTYIKIESSRLDDMRNNQERLRADLYQGLVDSLHAGEARVDIVGKRTVLATSFIGGPRDMRRRYMDAMAFDRPNHVVRVFHAKLEELKKKLTKQNILGKNKYKLTCFEQYDLLISAEIPDKMYLQLHNMLFNCHINFEACGSIKAVKYLFKYIYKGHDRASVAVREGNKADSDVDEIKQYRDARWVTPPKALWRIYGFDLSQNSPPVMQLQLHLPNMHMVSFHEHRNIKRVVNRPGADRSMLAAYFEANREHEDARGILYRDFPEYYTWQ</sequence>
<evidence type="ECO:0000313" key="4">
    <source>
        <dbReference type="Proteomes" id="UP001341281"/>
    </source>
</evidence>
<proteinExistence type="predicted"/>
<organism evidence="3 4">
    <name type="scientific">Paspalum notatum var. saurae</name>
    <dbReference type="NCBI Taxonomy" id="547442"/>
    <lineage>
        <taxon>Eukaryota</taxon>
        <taxon>Viridiplantae</taxon>
        <taxon>Streptophyta</taxon>
        <taxon>Embryophyta</taxon>
        <taxon>Tracheophyta</taxon>
        <taxon>Spermatophyta</taxon>
        <taxon>Magnoliopsida</taxon>
        <taxon>Liliopsida</taxon>
        <taxon>Poales</taxon>
        <taxon>Poaceae</taxon>
        <taxon>PACMAD clade</taxon>
        <taxon>Panicoideae</taxon>
        <taxon>Andropogonodae</taxon>
        <taxon>Paspaleae</taxon>
        <taxon>Paspalinae</taxon>
        <taxon>Paspalum</taxon>
    </lineage>
</organism>
<dbReference type="Pfam" id="PF14214">
    <property type="entry name" value="Helitron_like_N"/>
    <property type="match status" value="1"/>
</dbReference>
<feature type="region of interest" description="Disordered" evidence="1">
    <location>
        <begin position="204"/>
        <end position="229"/>
    </location>
</feature>
<name>A0AAQ3SYA0_PASNO</name>
<dbReference type="AlphaFoldDB" id="A0AAQ3SYA0"/>
<dbReference type="PANTHER" id="PTHR45786">
    <property type="entry name" value="DNA BINDING PROTEIN-LIKE"/>
    <property type="match status" value="1"/>
</dbReference>
<feature type="compositionally biased region" description="Basic residues" evidence="1">
    <location>
        <begin position="153"/>
        <end position="167"/>
    </location>
</feature>
<reference evidence="3 4" key="1">
    <citation type="submission" date="2024-02" db="EMBL/GenBank/DDBJ databases">
        <title>High-quality chromosome-scale genome assembly of Pensacola bahiagrass (Paspalum notatum Flugge var. saurae).</title>
        <authorList>
            <person name="Vega J.M."/>
            <person name="Podio M."/>
            <person name="Orjuela J."/>
            <person name="Siena L.A."/>
            <person name="Pessino S.C."/>
            <person name="Combes M.C."/>
            <person name="Mariac C."/>
            <person name="Albertini E."/>
            <person name="Pupilli F."/>
            <person name="Ortiz J.P.A."/>
            <person name="Leblanc O."/>
        </authorList>
    </citation>
    <scope>NUCLEOTIDE SEQUENCE [LARGE SCALE GENOMIC DNA]</scope>
    <source>
        <strain evidence="3">R1</strain>
        <tissue evidence="3">Leaf</tissue>
    </source>
</reference>
<feature type="domain" description="Helitron helicase-like" evidence="2">
    <location>
        <begin position="440"/>
        <end position="536"/>
    </location>
</feature>
<evidence type="ECO:0000313" key="3">
    <source>
        <dbReference type="EMBL" id="WVZ63158.1"/>
    </source>
</evidence>
<feature type="compositionally biased region" description="Basic and acidic residues" evidence="1">
    <location>
        <begin position="136"/>
        <end position="152"/>
    </location>
</feature>
<feature type="compositionally biased region" description="Polar residues" evidence="1">
    <location>
        <begin position="212"/>
        <end position="224"/>
    </location>
</feature>
<evidence type="ECO:0000256" key="1">
    <source>
        <dbReference type="SAM" id="MobiDB-lite"/>
    </source>
</evidence>
<feature type="region of interest" description="Disordered" evidence="1">
    <location>
        <begin position="85"/>
        <end position="182"/>
    </location>
</feature>
<gene>
    <name evidence="3" type="ORF">U9M48_012816</name>
</gene>
<feature type="compositionally biased region" description="Polar residues" evidence="1">
    <location>
        <begin position="110"/>
        <end position="128"/>
    </location>
</feature>
<dbReference type="InterPro" id="IPR025476">
    <property type="entry name" value="Helitron_helicase-like"/>
</dbReference>
<dbReference type="Proteomes" id="UP001341281">
    <property type="component" value="Chromosome 03"/>
</dbReference>